<sequence length="262" mass="29650">MRETRKLICVASPDSGPLKTRINVCYGGCAKGWAISKQRFSHWIVDTITARYGMPFLHLGTLNKIHRLVLGMVVRSIQNICLAVGWSSQNTFASYIHPKDSFKSHITQHLWLYGLTAFQTLSLYLGLDQSATYSTKTLLRATAEHLWLSDIHPKGSFKSHNLPSGSYVLQKDALTQSILLKAPLNKGQTNHSESAGNQNTIKRRRFHLSVLPVDMIKSFPIDYMHQSRLGVMKKMLLWWARDRSEYRMSSGDVAGDTEEINS</sequence>
<keyword evidence="2" id="KW-1185">Reference proteome</keyword>
<reference evidence="1 2" key="1">
    <citation type="submission" date="2023-09" db="EMBL/GenBank/DDBJ databases">
        <authorList>
            <person name="Wang M."/>
        </authorList>
    </citation>
    <scope>NUCLEOTIDE SEQUENCE [LARGE SCALE GENOMIC DNA]</scope>
    <source>
        <strain evidence="1">GT-2023</strain>
        <tissue evidence="1">Liver</tissue>
    </source>
</reference>
<gene>
    <name evidence="1" type="ORF">QQF64_023802</name>
</gene>
<comment type="caution">
    <text evidence="1">The sequence shown here is derived from an EMBL/GenBank/DDBJ whole genome shotgun (WGS) entry which is preliminary data.</text>
</comment>
<proteinExistence type="predicted"/>
<dbReference type="EMBL" id="JAYMGO010000003">
    <property type="protein sequence ID" value="KAL1277129.1"/>
    <property type="molecule type" value="Genomic_DNA"/>
</dbReference>
<protein>
    <submittedName>
        <fullName evidence="1">Uncharacterized protein</fullName>
    </submittedName>
</protein>
<evidence type="ECO:0000313" key="1">
    <source>
        <dbReference type="EMBL" id="KAL1277129.1"/>
    </source>
</evidence>
<evidence type="ECO:0000313" key="2">
    <source>
        <dbReference type="Proteomes" id="UP001558613"/>
    </source>
</evidence>
<organism evidence="1 2">
    <name type="scientific">Cirrhinus molitorella</name>
    <name type="common">mud carp</name>
    <dbReference type="NCBI Taxonomy" id="172907"/>
    <lineage>
        <taxon>Eukaryota</taxon>
        <taxon>Metazoa</taxon>
        <taxon>Chordata</taxon>
        <taxon>Craniata</taxon>
        <taxon>Vertebrata</taxon>
        <taxon>Euteleostomi</taxon>
        <taxon>Actinopterygii</taxon>
        <taxon>Neopterygii</taxon>
        <taxon>Teleostei</taxon>
        <taxon>Ostariophysi</taxon>
        <taxon>Cypriniformes</taxon>
        <taxon>Cyprinidae</taxon>
        <taxon>Labeoninae</taxon>
        <taxon>Labeonini</taxon>
        <taxon>Cirrhinus</taxon>
    </lineage>
</organism>
<accession>A0ABR3NJP4</accession>
<dbReference type="Proteomes" id="UP001558613">
    <property type="component" value="Unassembled WGS sequence"/>
</dbReference>
<name>A0ABR3NJP4_9TELE</name>